<dbReference type="GO" id="GO:0007059">
    <property type="term" value="P:chromosome segregation"/>
    <property type="evidence" value="ECO:0007669"/>
    <property type="project" value="UniProtKB-KW"/>
</dbReference>
<evidence type="ECO:0000256" key="12">
    <source>
        <dbReference type="ARBA" id="ARBA00023054"/>
    </source>
</evidence>
<dbReference type="GO" id="GO:0005874">
    <property type="term" value="C:microtubule"/>
    <property type="evidence" value="ECO:0007669"/>
    <property type="project" value="UniProtKB-KW"/>
</dbReference>
<dbReference type="PANTHER" id="PTHR28216">
    <property type="entry name" value="DASH COMPLEX SUBUNIT DUO1"/>
    <property type="match status" value="1"/>
</dbReference>
<proteinExistence type="inferred from homology"/>
<evidence type="ECO:0000256" key="7">
    <source>
        <dbReference type="ARBA" id="ARBA00022618"/>
    </source>
</evidence>
<evidence type="ECO:0000256" key="2">
    <source>
        <dbReference type="ARBA" id="ARBA00004186"/>
    </source>
</evidence>
<dbReference type="STRING" id="1314790.A0A1Y1Z597"/>
<accession>A0A1Y1Z597</accession>
<evidence type="ECO:0000256" key="15">
    <source>
        <dbReference type="ARBA" id="ARBA00023306"/>
    </source>
</evidence>
<evidence type="ECO:0000256" key="4">
    <source>
        <dbReference type="ARBA" id="ARBA00005366"/>
    </source>
</evidence>
<dbReference type="GO" id="GO:0042729">
    <property type="term" value="C:DASH complex"/>
    <property type="evidence" value="ECO:0007669"/>
    <property type="project" value="InterPro"/>
</dbReference>
<dbReference type="InterPro" id="IPR013960">
    <property type="entry name" value="DASH_Duo1"/>
</dbReference>
<keyword evidence="5" id="KW-0158">Chromosome</keyword>
<dbReference type="InParanoid" id="A0A1Y1Z597"/>
<evidence type="ECO:0000256" key="9">
    <source>
        <dbReference type="ARBA" id="ARBA00022776"/>
    </source>
</evidence>
<evidence type="ECO:0000256" key="19">
    <source>
        <dbReference type="SAM" id="MobiDB-lite"/>
    </source>
</evidence>
<keyword evidence="12" id="KW-0175">Coiled coil</keyword>
<keyword evidence="9" id="KW-0498">Mitosis</keyword>
<evidence type="ECO:0000256" key="11">
    <source>
        <dbReference type="ARBA" id="ARBA00022838"/>
    </source>
</evidence>
<evidence type="ECO:0000256" key="3">
    <source>
        <dbReference type="ARBA" id="ARBA00004629"/>
    </source>
</evidence>
<evidence type="ECO:0000256" key="18">
    <source>
        <dbReference type="ARBA" id="ARBA00044358"/>
    </source>
</evidence>
<keyword evidence="6" id="KW-0963">Cytoplasm</keyword>
<protein>
    <recommendedName>
        <fullName evidence="17">DASH complex subunit DUO1</fullName>
    </recommendedName>
    <alternativeName>
        <fullName evidence="18">Outer kinetochore protein DUO1</fullName>
    </alternativeName>
</protein>
<sequence>MAMVETESFEFESSYDDNSCLEDTNIFDNSHESPERSLGLSESGFSDADDTEVLSKHMFLKTKNGPSEHDFLSEELRKAQQLNLALCKIKENLSGTRIKLQHFSNTVGQTESLLNVWSKLLSQTQHTQKLLSDSNWEGVSHDKMRIEQLKAEKERREREARERREREERKKIEQEQALKAMKNQQEPASRVANPKMRKSVRASVMPSRRLTAVKPGTRKI</sequence>
<evidence type="ECO:0000256" key="16">
    <source>
        <dbReference type="ARBA" id="ARBA00023328"/>
    </source>
</evidence>
<reference evidence="20 21" key="1">
    <citation type="submission" date="2016-07" db="EMBL/GenBank/DDBJ databases">
        <title>Pervasive Adenine N6-methylation of Active Genes in Fungi.</title>
        <authorList>
            <consortium name="DOE Joint Genome Institute"/>
            <person name="Mondo S.J."/>
            <person name="Dannebaum R.O."/>
            <person name="Kuo R.C."/>
            <person name="Labutti K."/>
            <person name="Haridas S."/>
            <person name="Kuo A."/>
            <person name="Salamov A."/>
            <person name="Ahrendt S.R."/>
            <person name="Lipzen A."/>
            <person name="Sullivan W."/>
            <person name="Andreopoulos W.B."/>
            <person name="Clum A."/>
            <person name="Lindquist E."/>
            <person name="Daum C."/>
            <person name="Ramamoorthy G.K."/>
            <person name="Gryganskyi A."/>
            <person name="Culley D."/>
            <person name="Magnuson J.K."/>
            <person name="James T.Y."/>
            <person name="O'Malley M.A."/>
            <person name="Stajich J.E."/>
            <person name="Spatafora J.W."/>
            <person name="Visel A."/>
            <person name="Grigoriev I.V."/>
        </authorList>
    </citation>
    <scope>NUCLEOTIDE SEQUENCE [LARGE SCALE GENOMIC DNA]</scope>
    <source>
        <strain evidence="20 21">CBS 931.73</strain>
    </source>
</reference>
<evidence type="ECO:0000313" key="21">
    <source>
        <dbReference type="Proteomes" id="UP000193498"/>
    </source>
</evidence>
<evidence type="ECO:0000256" key="17">
    <source>
        <dbReference type="ARBA" id="ARBA00044152"/>
    </source>
</evidence>
<organism evidence="20 21">
    <name type="scientific">Basidiobolus meristosporus CBS 931.73</name>
    <dbReference type="NCBI Taxonomy" id="1314790"/>
    <lineage>
        <taxon>Eukaryota</taxon>
        <taxon>Fungi</taxon>
        <taxon>Fungi incertae sedis</taxon>
        <taxon>Zoopagomycota</taxon>
        <taxon>Entomophthoromycotina</taxon>
        <taxon>Basidiobolomycetes</taxon>
        <taxon>Basidiobolales</taxon>
        <taxon>Basidiobolaceae</taxon>
        <taxon>Basidiobolus</taxon>
    </lineage>
</organism>
<comment type="similarity">
    <text evidence="4">Belongs to the DASH complex DUO1 family.</text>
</comment>
<keyword evidence="13" id="KW-0206">Cytoskeleton</keyword>
<dbReference type="EMBL" id="MCFE01000025">
    <property type="protein sequence ID" value="ORY05419.1"/>
    <property type="molecule type" value="Genomic_DNA"/>
</dbReference>
<evidence type="ECO:0000256" key="10">
    <source>
        <dbReference type="ARBA" id="ARBA00022829"/>
    </source>
</evidence>
<keyword evidence="15" id="KW-0131">Cell cycle</keyword>
<dbReference type="AlphaFoldDB" id="A0A1Y1Z597"/>
<feature type="compositionally biased region" description="Basic and acidic residues" evidence="19">
    <location>
        <begin position="151"/>
        <end position="176"/>
    </location>
</feature>
<keyword evidence="10" id="KW-0159">Chromosome partition</keyword>
<keyword evidence="7" id="KW-0132">Cell division</keyword>
<dbReference type="GO" id="GO:0051301">
    <property type="term" value="P:cell division"/>
    <property type="evidence" value="ECO:0007669"/>
    <property type="project" value="UniProtKB-KW"/>
</dbReference>
<dbReference type="PANTHER" id="PTHR28216:SF1">
    <property type="entry name" value="DASH COMPLEX SUBUNIT DUO1"/>
    <property type="match status" value="1"/>
</dbReference>
<evidence type="ECO:0000256" key="1">
    <source>
        <dbReference type="ARBA" id="ARBA00004123"/>
    </source>
</evidence>
<evidence type="ECO:0000256" key="6">
    <source>
        <dbReference type="ARBA" id="ARBA00022490"/>
    </source>
</evidence>
<keyword evidence="11" id="KW-0995">Kinetochore</keyword>
<dbReference type="OrthoDB" id="5599235at2759"/>
<dbReference type="GO" id="GO:0072686">
    <property type="term" value="C:mitotic spindle"/>
    <property type="evidence" value="ECO:0007669"/>
    <property type="project" value="InterPro"/>
</dbReference>
<keyword evidence="21" id="KW-1185">Reference proteome</keyword>
<dbReference type="Proteomes" id="UP000193498">
    <property type="component" value="Unassembled WGS sequence"/>
</dbReference>
<feature type="region of interest" description="Disordered" evidence="19">
    <location>
        <begin position="23"/>
        <end position="44"/>
    </location>
</feature>
<comment type="caution">
    <text evidence="20">The sequence shown here is derived from an EMBL/GenBank/DDBJ whole genome shotgun (WGS) entry which is preliminary data.</text>
</comment>
<feature type="region of interest" description="Disordered" evidence="19">
    <location>
        <begin position="151"/>
        <end position="220"/>
    </location>
</feature>
<name>A0A1Y1Z597_9FUNG</name>
<evidence type="ECO:0000256" key="8">
    <source>
        <dbReference type="ARBA" id="ARBA00022701"/>
    </source>
</evidence>
<evidence type="ECO:0000256" key="5">
    <source>
        <dbReference type="ARBA" id="ARBA00022454"/>
    </source>
</evidence>
<evidence type="ECO:0000313" key="20">
    <source>
        <dbReference type="EMBL" id="ORY05419.1"/>
    </source>
</evidence>
<gene>
    <name evidence="20" type="ORF">K493DRAFT_310959</name>
</gene>
<evidence type="ECO:0000256" key="14">
    <source>
        <dbReference type="ARBA" id="ARBA00023242"/>
    </source>
</evidence>
<keyword evidence="14" id="KW-0539">Nucleus</keyword>
<dbReference type="GO" id="GO:0000278">
    <property type="term" value="P:mitotic cell cycle"/>
    <property type="evidence" value="ECO:0007669"/>
    <property type="project" value="InterPro"/>
</dbReference>
<keyword evidence="8" id="KW-0493">Microtubule</keyword>
<evidence type="ECO:0000256" key="13">
    <source>
        <dbReference type="ARBA" id="ARBA00023212"/>
    </source>
</evidence>
<dbReference type="Pfam" id="PF08651">
    <property type="entry name" value="DASH_Duo1"/>
    <property type="match status" value="1"/>
</dbReference>
<keyword evidence="16" id="KW-0137">Centromere</keyword>
<comment type="subcellular location">
    <subcellularLocation>
        <location evidence="3">Chromosome</location>
        <location evidence="3">Centromere</location>
        <location evidence="3">Kinetochore</location>
    </subcellularLocation>
    <subcellularLocation>
        <location evidence="2">Cytoplasm</location>
        <location evidence="2">Cytoskeleton</location>
        <location evidence="2">Spindle</location>
    </subcellularLocation>
    <subcellularLocation>
        <location evidence="1">Nucleus</location>
    </subcellularLocation>
</comment>